<feature type="compositionally biased region" description="Low complexity" evidence="1">
    <location>
        <begin position="1"/>
        <end position="21"/>
    </location>
</feature>
<dbReference type="EMBL" id="WHUW01000089">
    <property type="protein sequence ID" value="KAF8426134.1"/>
    <property type="molecule type" value="Genomic_DNA"/>
</dbReference>
<organism evidence="2 3">
    <name type="scientific">Boletus edulis BED1</name>
    <dbReference type="NCBI Taxonomy" id="1328754"/>
    <lineage>
        <taxon>Eukaryota</taxon>
        <taxon>Fungi</taxon>
        <taxon>Dikarya</taxon>
        <taxon>Basidiomycota</taxon>
        <taxon>Agaricomycotina</taxon>
        <taxon>Agaricomycetes</taxon>
        <taxon>Agaricomycetidae</taxon>
        <taxon>Boletales</taxon>
        <taxon>Boletineae</taxon>
        <taxon>Boletaceae</taxon>
        <taxon>Boletoideae</taxon>
        <taxon>Boletus</taxon>
    </lineage>
</organism>
<reference evidence="2" key="2">
    <citation type="journal article" date="2020" name="Nat. Commun.">
        <title>Large-scale genome sequencing of mycorrhizal fungi provides insights into the early evolution of symbiotic traits.</title>
        <authorList>
            <person name="Miyauchi S."/>
            <person name="Kiss E."/>
            <person name="Kuo A."/>
            <person name="Drula E."/>
            <person name="Kohler A."/>
            <person name="Sanchez-Garcia M."/>
            <person name="Morin E."/>
            <person name="Andreopoulos B."/>
            <person name="Barry K.W."/>
            <person name="Bonito G."/>
            <person name="Buee M."/>
            <person name="Carver A."/>
            <person name="Chen C."/>
            <person name="Cichocki N."/>
            <person name="Clum A."/>
            <person name="Culley D."/>
            <person name="Crous P.W."/>
            <person name="Fauchery L."/>
            <person name="Girlanda M."/>
            <person name="Hayes R.D."/>
            <person name="Keri Z."/>
            <person name="LaButti K."/>
            <person name="Lipzen A."/>
            <person name="Lombard V."/>
            <person name="Magnuson J."/>
            <person name="Maillard F."/>
            <person name="Murat C."/>
            <person name="Nolan M."/>
            <person name="Ohm R.A."/>
            <person name="Pangilinan J."/>
            <person name="Pereira M.F."/>
            <person name="Perotto S."/>
            <person name="Peter M."/>
            <person name="Pfister S."/>
            <person name="Riley R."/>
            <person name="Sitrit Y."/>
            <person name="Stielow J.B."/>
            <person name="Szollosi G."/>
            <person name="Zifcakova L."/>
            <person name="Stursova M."/>
            <person name="Spatafora J.W."/>
            <person name="Tedersoo L."/>
            <person name="Vaario L.M."/>
            <person name="Yamada A."/>
            <person name="Yan M."/>
            <person name="Wang P."/>
            <person name="Xu J."/>
            <person name="Bruns T."/>
            <person name="Baldrian P."/>
            <person name="Vilgalys R."/>
            <person name="Dunand C."/>
            <person name="Henrissat B."/>
            <person name="Grigoriev I.V."/>
            <person name="Hibbett D."/>
            <person name="Nagy L.G."/>
            <person name="Martin F.M."/>
        </authorList>
    </citation>
    <scope>NUCLEOTIDE SEQUENCE</scope>
    <source>
        <strain evidence="2">BED1</strain>
    </source>
</reference>
<proteinExistence type="predicted"/>
<feature type="region of interest" description="Disordered" evidence="1">
    <location>
        <begin position="1"/>
        <end position="44"/>
    </location>
</feature>
<sequence length="256" mass="28157">MFDAPSSTSSRTTCRKTSPTSLAPSTNVSSATGSTGYGRDSNTYARPPSIGPLASLESYSLLRVVRFGHPSKAIHPLSLEEFQASRPLRNDTAPILRPPRLVHGIIGHIDSNTHFSASFQLLAAYFSTTKCRHLDDRPKIPMAFPNYGTRATSLLRFEDCPTSQEKRRQAPAMPCFFCHSTDPSSSASHEHPRLQLPVTLLRGIPGDAPTRSALLGDRYGEPSWERLLDKAHPEPGGSSIYYGWGIRIGGKARRRR</sequence>
<reference evidence="2" key="1">
    <citation type="submission" date="2019-10" db="EMBL/GenBank/DDBJ databases">
        <authorList>
            <consortium name="DOE Joint Genome Institute"/>
            <person name="Kuo A."/>
            <person name="Miyauchi S."/>
            <person name="Kiss E."/>
            <person name="Drula E."/>
            <person name="Kohler A."/>
            <person name="Sanchez-Garcia M."/>
            <person name="Andreopoulos B."/>
            <person name="Barry K.W."/>
            <person name="Bonito G."/>
            <person name="Buee M."/>
            <person name="Carver A."/>
            <person name="Chen C."/>
            <person name="Cichocki N."/>
            <person name="Clum A."/>
            <person name="Culley D."/>
            <person name="Crous P.W."/>
            <person name="Fauchery L."/>
            <person name="Girlanda M."/>
            <person name="Hayes R."/>
            <person name="Keri Z."/>
            <person name="LaButti K."/>
            <person name="Lipzen A."/>
            <person name="Lombard V."/>
            <person name="Magnuson J."/>
            <person name="Maillard F."/>
            <person name="Morin E."/>
            <person name="Murat C."/>
            <person name="Nolan M."/>
            <person name="Ohm R."/>
            <person name="Pangilinan J."/>
            <person name="Pereira M."/>
            <person name="Perotto S."/>
            <person name="Peter M."/>
            <person name="Riley R."/>
            <person name="Sitrit Y."/>
            <person name="Stielow B."/>
            <person name="Szollosi G."/>
            <person name="Zifcakova L."/>
            <person name="Stursova M."/>
            <person name="Spatafora J.W."/>
            <person name="Tedersoo L."/>
            <person name="Vaario L.-M."/>
            <person name="Yamada A."/>
            <person name="Yan M."/>
            <person name="Wang P."/>
            <person name="Xu J."/>
            <person name="Bruns T."/>
            <person name="Baldrian P."/>
            <person name="Vilgalys R."/>
            <person name="Henrissat B."/>
            <person name="Grigoriev I.V."/>
            <person name="Hibbett D."/>
            <person name="Nagy L.G."/>
            <person name="Martin F.M."/>
        </authorList>
    </citation>
    <scope>NUCLEOTIDE SEQUENCE</scope>
    <source>
        <strain evidence="2">BED1</strain>
    </source>
</reference>
<comment type="caution">
    <text evidence="2">The sequence shown here is derived from an EMBL/GenBank/DDBJ whole genome shotgun (WGS) entry which is preliminary data.</text>
</comment>
<accession>A0AAD4G814</accession>
<dbReference type="AlphaFoldDB" id="A0AAD4G814"/>
<gene>
    <name evidence="2" type="ORF">L210DRAFT_987101</name>
</gene>
<feature type="compositionally biased region" description="Polar residues" evidence="1">
    <location>
        <begin position="22"/>
        <end position="44"/>
    </location>
</feature>
<dbReference type="Proteomes" id="UP001194468">
    <property type="component" value="Unassembled WGS sequence"/>
</dbReference>
<evidence type="ECO:0000313" key="3">
    <source>
        <dbReference type="Proteomes" id="UP001194468"/>
    </source>
</evidence>
<evidence type="ECO:0000313" key="2">
    <source>
        <dbReference type="EMBL" id="KAF8426134.1"/>
    </source>
</evidence>
<name>A0AAD4G814_BOLED</name>
<protein>
    <submittedName>
        <fullName evidence="2">Uncharacterized protein</fullName>
    </submittedName>
</protein>
<evidence type="ECO:0000256" key="1">
    <source>
        <dbReference type="SAM" id="MobiDB-lite"/>
    </source>
</evidence>
<keyword evidence="3" id="KW-1185">Reference proteome</keyword>